<proteinExistence type="predicted"/>
<feature type="non-terminal residue" evidence="2">
    <location>
        <position position="99"/>
    </location>
</feature>
<sequence>MSKETVLTPDGPGGPGKGPQQETSTLLSASQDACDSESSGRTASQRKPDAGGQSHVTEEKSTYGEPAPVSERFLCGAAILGEEGESCGGDRHSSRDRSG</sequence>
<protein>
    <submittedName>
        <fullName evidence="2">Uncharacterized protein</fullName>
    </submittedName>
</protein>
<gene>
    <name evidence="2" type="ORF">JOQ06_003651</name>
</gene>
<evidence type="ECO:0000313" key="3">
    <source>
        <dbReference type="Proteomes" id="UP001219934"/>
    </source>
</evidence>
<keyword evidence="3" id="KW-1185">Reference proteome</keyword>
<accession>A0AAD6AH44</accession>
<dbReference type="Proteomes" id="UP001219934">
    <property type="component" value="Unassembled WGS sequence"/>
</dbReference>
<reference evidence="2" key="1">
    <citation type="submission" date="2022-11" db="EMBL/GenBank/DDBJ databases">
        <title>Chromosome-level genome of Pogonophryne albipinna.</title>
        <authorList>
            <person name="Jo E."/>
        </authorList>
    </citation>
    <scope>NUCLEOTIDE SEQUENCE</scope>
    <source>
        <strain evidence="2">SGF0006</strain>
        <tissue evidence="2">Muscle</tissue>
    </source>
</reference>
<evidence type="ECO:0000256" key="1">
    <source>
        <dbReference type="SAM" id="MobiDB-lite"/>
    </source>
</evidence>
<dbReference type="AlphaFoldDB" id="A0AAD6AH44"/>
<evidence type="ECO:0000313" key="2">
    <source>
        <dbReference type="EMBL" id="KAJ4924699.1"/>
    </source>
</evidence>
<dbReference type="EMBL" id="JAPTMU010000022">
    <property type="protein sequence ID" value="KAJ4924699.1"/>
    <property type="molecule type" value="Genomic_DNA"/>
</dbReference>
<feature type="region of interest" description="Disordered" evidence="1">
    <location>
        <begin position="1"/>
        <end position="70"/>
    </location>
</feature>
<organism evidence="2 3">
    <name type="scientific">Pogonophryne albipinna</name>
    <dbReference type="NCBI Taxonomy" id="1090488"/>
    <lineage>
        <taxon>Eukaryota</taxon>
        <taxon>Metazoa</taxon>
        <taxon>Chordata</taxon>
        <taxon>Craniata</taxon>
        <taxon>Vertebrata</taxon>
        <taxon>Euteleostomi</taxon>
        <taxon>Actinopterygii</taxon>
        <taxon>Neopterygii</taxon>
        <taxon>Teleostei</taxon>
        <taxon>Neoteleostei</taxon>
        <taxon>Acanthomorphata</taxon>
        <taxon>Eupercaria</taxon>
        <taxon>Perciformes</taxon>
        <taxon>Notothenioidei</taxon>
        <taxon>Pogonophryne</taxon>
    </lineage>
</organism>
<feature type="compositionally biased region" description="Polar residues" evidence="1">
    <location>
        <begin position="20"/>
        <end position="45"/>
    </location>
</feature>
<name>A0AAD6AH44_9TELE</name>
<comment type="caution">
    <text evidence="2">The sequence shown here is derived from an EMBL/GenBank/DDBJ whole genome shotgun (WGS) entry which is preliminary data.</text>
</comment>